<gene>
    <name evidence="10" type="ORF">BN381_210063</name>
</gene>
<dbReference type="InterPro" id="IPR057433">
    <property type="entry name" value="LMF1/2_C"/>
</dbReference>
<evidence type="ECO:0000259" key="8">
    <source>
        <dbReference type="Pfam" id="PF06762"/>
    </source>
</evidence>
<feature type="transmembrane region" description="Helical" evidence="7">
    <location>
        <begin position="71"/>
        <end position="90"/>
    </location>
</feature>
<reference evidence="10 11" key="1">
    <citation type="journal article" date="2013" name="ISME J.">
        <title>Metabolic model for the filamentous 'Candidatus Microthrix parvicella' based on genomic and metagenomic analyses.</title>
        <authorList>
            <person name="Jon McIlroy S."/>
            <person name="Kristiansen R."/>
            <person name="Albertsen M."/>
            <person name="Michael Karst S."/>
            <person name="Rossetti S."/>
            <person name="Lund Nielsen J."/>
            <person name="Tandoi V."/>
            <person name="James Seviour R."/>
            <person name="Nielsen P.H."/>
        </authorList>
    </citation>
    <scope>NUCLEOTIDE SEQUENCE [LARGE SCALE GENOMIC DNA]</scope>
    <source>
        <strain evidence="10 11">RN1</strain>
    </source>
</reference>
<dbReference type="InterPro" id="IPR057434">
    <property type="entry name" value="LMF1/2_N"/>
</dbReference>
<evidence type="ECO:0000256" key="5">
    <source>
        <dbReference type="ARBA" id="ARBA00022989"/>
    </source>
</evidence>
<organism evidence="10 11">
    <name type="scientific">Candidatus Neomicrothrix parvicella RN1</name>
    <dbReference type="NCBI Taxonomy" id="1229780"/>
    <lineage>
        <taxon>Bacteria</taxon>
        <taxon>Bacillati</taxon>
        <taxon>Actinomycetota</taxon>
        <taxon>Acidimicrobiia</taxon>
        <taxon>Acidimicrobiales</taxon>
        <taxon>Microthrixaceae</taxon>
        <taxon>Candidatus Neomicrothrix</taxon>
    </lineage>
</organism>
<feature type="domain" description="Lipase maturation factor 1/2 N-terminal" evidence="8">
    <location>
        <begin position="121"/>
        <end position="272"/>
    </location>
</feature>
<evidence type="ECO:0000256" key="1">
    <source>
        <dbReference type="ARBA" id="ARBA00004477"/>
    </source>
</evidence>
<keyword evidence="11" id="KW-1185">Reference proteome</keyword>
<keyword evidence="3 7" id="KW-0812">Transmembrane</keyword>
<keyword evidence="5 7" id="KW-1133">Transmembrane helix</keyword>
<dbReference type="STRING" id="1229780.BN381_210063"/>
<evidence type="ECO:0000313" key="11">
    <source>
        <dbReference type="Proteomes" id="UP000018291"/>
    </source>
</evidence>
<protein>
    <recommendedName>
        <fullName evidence="12">Lipase maturation factor family protein</fullName>
    </recommendedName>
</protein>
<keyword evidence="4" id="KW-0256">Endoplasmic reticulum</keyword>
<evidence type="ECO:0000256" key="7">
    <source>
        <dbReference type="SAM" id="Phobius"/>
    </source>
</evidence>
<dbReference type="GO" id="GO:0051604">
    <property type="term" value="P:protein maturation"/>
    <property type="evidence" value="ECO:0007669"/>
    <property type="project" value="InterPro"/>
</dbReference>
<dbReference type="RefSeq" id="WP_012225863.1">
    <property type="nucleotide sequence ID" value="NZ_HG422565.1"/>
</dbReference>
<evidence type="ECO:0000256" key="4">
    <source>
        <dbReference type="ARBA" id="ARBA00022824"/>
    </source>
</evidence>
<feature type="transmembrane region" description="Helical" evidence="7">
    <location>
        <begin position="253"/>
        <end position="276"/>
    </location>
</feature>
<dbReference type="InterPro" id="IPR009613">
    <property type="entry name" value="LMF"/>
</dbReference>
<dbReference type="OrthoDB" id="9793230at2"/>
<dbReference type="eggNOG" id="COG3011">
    <property type="taxonomic scope" value="Bacteria"/>
</dbReference>
<dbReference type="Pfam" id="PF06762">
    <property type="entry name" value="LMF1"/>
    <property type="match status" value="1"/>
</dbReference>
<comment type="subcellular location">
    <subcellularLocation>
        <location evidence="1">Endoplasmic reticulum membrane</location>
        <topology evidence="1">Multi-pass membrane protein</topology>
    </subcellularLocation>
</comment>
<accession>R4YYE2</accession>
<feature type="transmembrane region" description="Helical" evidence="7">
    <location>
        <begin position="219"/>
        <end position="241"/>
    </location>
</feature>
<feature type="transmembrane region" description="Helical" evidence="7">
    <location>
        <begin position="96"/>
        <end position="116"/>
    </location>
</feature>
<feature type="domain" description="Lipase maturation factor 1/2 C-terminal" evidence="9">
    <location>
        <begin position="328"/>
        <end position="466"/>
    </location>
</feature>
<feature type="transmembrane region" description="Helical" evidence="7">
    <location>
        <begin position="12"/>
        <end position="32"/>
    </location>
</feature>
<dbReference type="EMBL" id="CANL01000014">
    <property type="protein sequence ID" value="CCM63373.1"/>
    <property type="molecule type" value="Genomic_DNA"/>
</dbReference>
<evidence type="ECO:0000256" key="6">
    <source>
        <dbReference type="ARBA" id="ARBA00023136"/>
    </source>
</evidence>
<sequence length="480" mass="54506">MDWWMPPGDALARLAFTRGLALVYLIAFVAALRQFRPLLGERGLLPIPRFIAITPFRRSPSVFHVHYSDRFFAASCWAGIALATLALVGLVERSPIWTWVLVWATLWALQLSILNVGQRWYGFGWEILLAEAGFLAIFVGPAHVAPPLVIMWALRWLLFRVEFGAGLVKLRGDRCWRDLTCLDFHHETQPMPNPFSRSFHRLPSKLHRVEVLANHVTQLVVVFGLFAPQPIATVAAMIIIVTQGWLMLSGNFAWLNLLTAVLALGALDGRLLAWLLPVGQPIDLSKPAWFGILTAAVAVGLVALSYQPVRNLLSKRQQMNASFDSLRLVNTYGAFGSVTKERREVVFEATDDPSPGPETVWLEYEFKAKPTDVSRRPPQFAPYHLRLDWLMWFVAISPAYGAGWLQPFVERLAANDPGTRSLLRRCPFEAEGPSFVRARLYRYRFTSRDERRATGNWWHRTYIRELIRPVGAPPTRYSPR</sequence>
<evidence type="ECO:0000259" key="9">
    <source>
        <dbReference type="Pfam" id="PF25179"/>
    </source>
</evidence>
<dbReference type="Proteomes" id="UP000018291">
    <property type="component" value="Unassembled WGS sequence"/>
</dbReference>
<feature type="transmembrane region" description="Helical" evidence="7">
    <location>
        <begin position="288"/>
        <end position="306"/>
    </location>
</feature>
<comment type="caution">
    <text evidence="10">The sequence shown here is derived from an EMBL/GenBank/DDBJ whole genome shotgun (WGS) entry which is preliminary data.</text>
</comment>
<evidence type="ECO:0000256" key="3">
    <source>
        <dbReference type="ARBA" id="ARBA00022692"/>
    </source>
</evidence>
<dbReference type="PANTHER" id="PTHR14463">
    <property type="entry name" value="LIPASE MATURATION FACTOR"/>
    <property type="match status" value="1"/>
</dbReference>
<dbReference type="HOGENOM" id="CLU_020557_2_0_11"/>
<feature type="transmembrane region" description="Helical" evidence="7">
    <location>
        <begin position="128"/>
        <end position="154"/>
    </location>
</feature>
<keyword evidence="6 7" id="KW-0472">Membrane</keyword>
<proteinExistence type="inferred from homology"/>
<name>R4YYE2_9ACTN</name>
<evidence type="ECO:0008006" key="12">
    <source>
        <dbReference type="Google" id="ProtNLM"/>
    </source>
</evidence>
<comment type="similarity">
    <text evidence="2">Belongs to the lipase maturation factor family.</text>
</comment>
<evidence type="ECO:0000256" key="2">
    <source>
        <dbReference type="ARBA" id="ARBA00005512"/>
    </source>
</evidence>
<dbReference type="Pfam" id="PF25179">
    <property type="entry name" value="LMF1_C"/>
    <property type="match status" value="1"/>
</dbReference>
<evidence type="ECO:0000313" key="10">
    <source>
        <dbReference type="EMBL" id="CCM63373.1"/>
    </source>
</evidence>
<dbReference type="AlphaFoldDB" id="R4YYE2"/>
<dbReference type="PANTHER" id="PTHR14463:SF10">
    <property type="entry name" value="LIPASE MATURATION FACTOR 1"/>
    <property type="match status" value="1"/>
</dbReference>